<evidence type="ECO:0000259" key="7">
    <source>
        <dbReference type="Pfam" id="PF10277"/>
    </source>
</evidence>
<dbReference type="GO" id="GO:0012505">
    <property type="term" value="C:endomembrane system"/>
    <property type="evidence" value="ECO:0007669"/>
    <property type="project" value="UniProtKB-SubCell"/>
</dbReference>
<dbReference type="Pfam" id="PF10277">
    <property type="entry name" value="Frag1"/>
    <property type="match status" value="1"/>
</dbReference>
<keyword evidence="9" id="KW-1185">Reference proteome</keyword>
<dbReference type="AlphaFoldDB" id="A0A6J8A347"/>
<evidence type="ECO:0000256" key="5">
    <source>
        <dbReference type="ARBA" id="ARBA00023136"/>
    </source>
</evidence>
<proteinExistence type="inferred from homology"/>
<evidence type="ECO:0000256" key="6">
    <source>
        <dbReference type="SAM" id="Phobius"/>
    </source>
</evidence>
<evidence type="ECO:0000256" key="3">
    <source>
        <dbReference type="ARBA" id="ARBA00022692"/>
    </source>
</evidence>
<reference evidence="8 9" key="1">
    <citation type="submission" date="2020-06" db="EMBL/GenBank/DDBJ databases">
        <authorList>
            <person name="Li R."/>
            <person name="Bekaert M."/>
        </authorList>
    </citation>
    <scope>NUCLEOTIDE SEQUENCE [LARGE SCALE GENOMIC DNA]</scope>
    <source>
        <strain evidence="9">wild</strain>
    </source>
</reference>
<dbReference type="Proteomes" id="UP000507470">
    <property type="component" value="Unassembled WGS sequence"/>
</dbReference>
<feature type="transmembrane region" description="Helical" evidence="6">
    <location>
        <begin position="163"/>
        <end position="187"/>
    </location>
</feature>
<accession>A0A6J8A347</accession>
<evidence type="ECO:0000256" key="4">
    <source>
        <dbReference type="ARBA" id="ARBA00022989"/>
    </source>
</evidence>
<comment type="subcellular location">
    <subcellularLocation>
        <location evidence="1">Endomembrane system</location>
        <topology evidence="1">Multi-pass membrane protein</topology>
    </subcellularLocation>
</comment>
<feature type="transmembrane region" description="Helical" evidence="6">
    <location>
        <begin position="131"/>
        <end position="151"/>
    </location>
</feature>
<feature type="domain" description="CWH43-like N-terminal" evidence="7">
    <location>
        <begin position="13"/>
        <end position="229"/>
    </location>
</feature>
<protein>
    <submittedName>
        <fullName evidence="8">DRAM2</fullName>
    </submittedName>
</protein>
<keyword evidence="5 6" id="KW-0472">Membrane</keyword>
<evidence type="ECO:0000313" key="9">
    <source>
        <dbReference type="Proteomes" id="UP000507470"/>
    </source>
</evidence>
<feature type="transmembrane region" description="Helical" evidence="6">
    <location>
        <begin position="60"/>
        <end position="82"/>
    </location>
</feature>
<evidence type="ECO:0000313" key="8">
    <source>
        <dbReference type="EMBL" id="CAC5360205.1"/>
    </source>
</evidence>
<dbReference type="OrthoDB" id="191706at2759"/>
<sequence length="269" mass="31163">MFFAASWCLGRWIWILPIVTNVWIWFSFATTYGLAVAQNHTFPDFPYISYTGVEEPESGIFTFCVAVSAIMLAANAEMRFLFIREKMTRNRANFSKHWQRANTAGLVLAILSSLGLLLVACFQVDTMKPPHYTGAFLCFTLAVAYLWLQTAFTFKLQRARLEFVWQIINSIATCIIFLLFSISKTYYKMQRKAHPEYTKWDKLRGVFLLSTITEWLLALSIMAFVMTFVSCFRELRVITIDVQLKEDHNRYRDQENGQLQESLTDPSTA</sequence>
<dbReference type="EMBL" id="CACVKT020000551">
    <property type="protein sequence ID" value="CAC5360205.1"/>
    <property type="molecule type" value="Genomic_DNA"/>
</dbReference>
<feature type="transmembrane region" description="Helical" evidence="6">
    <location>
        <begin position="207"/>
        <end position="229"/>
    </location>
</feature>
<dbReference type="PANTHER" id="PTHR21324">
    <property type="entry name" value="FASTING-INDUCIBLE INTEGRAL MEMBRANE PROTEIN TM6P1-RELATED"/>
    <property type="match status" value="1"/>
</dbReference>
<gene>
    <name evidence="8" type="ORF">MCOR_2760</name>
</gene>
<evidence type="ECO:0000256" key="1">
    <source>
        <dbReference type="ARBA" id="ARBA00004127"/>
    </source>
</evidence>
<feature type="transmembrane region" description="Helical" evidence="6">
    <location>
        <begin position="103"/>
        <end position="125"/>
    </location>
</feature>
<keyword evidence="3 6" id="KW-0812">Transmembrane</keyword>
<evidence type="ECO:0000256" key="2">
    <source>
        <dbReference type="ARBA" id="ARBA00006565"/>
    </source>
</evidence>
<organism evidence="8 9">
    <name type="scientific">Mytilus coruscus</name>
    <name type="common">Sea mussel</name>
    <dbReference type="NCBI Taxonomy" id="42192"/>
    <lineage>
        <taxon>Eukaryota</taxon>
        <taxon>Metazoa</taxon>
        <taxon>Spiralia</taxon>
        <taxon>Lophotrochozoa</taxon>
        <taxon>Mollusca</taxon>
        <taxon>Bivalvia</taxon>
        <taxon>Autobranchia</taxon>
        <taxon>Pteriomorphia</taxon>
        <taxon>Mytilida</taxon>
        <taxon>Mytiloidea</taxon>
        <taxon>Mytilidae</taxon>
        <taxon>Mytilinae</taxon>
        <taxon>Mytilus</taxon>
    </lineage>
</organism>
<comment type="similarity">
    <text evidence="2">Belongs to the DRAM/TMEM150 family.</text>
</comment>
<dbReference type="PANTHER" id="PTHR21324:SF2">
    <property type="entry name" value="EG:22E5.9 PROTEIN"/>
    <property type="match status" value="1"/>
</dbReference>
<dbReference type="InterPro" id="IPR050911">
    <property type="entry name" value="DRAM/TMEM150_Autophagy_Mod"/>
</dbReference>
<keyword evidence="4 6" id="KW-1133">Transmembrane helix</keyword>
<name>A0A6J8A347_MYTCO</name>
<dbReference type="InterPro" id="IPR019402">
    <property type="entry name" value="CWH43_N"/>
</dbReference>
<feature type="transmembrane region" description="Helical" evidence="6">
    <location>
        <begin position="12"/>
        <end position="35"/>
    </location>
</feature>